<reference evidence="1 2" key="1">
    <citation type="submission" date="2021-01" db="EMBL/GenBank/DDBJ databases">
        <title>Genomic Encyclopedia of Type Strains, Phase IV (KMG-IV): sequencing the most valuable type-strain genomes for metagenomic binning, comparative biology and taxonomic classification.</title>
        <authorList>
            <person name="Goeker M."/>
        </authorList>
    </citation>
    <scope>NUCLEOTIDE SEQUENCE [LARGE SCALE GENOMIC DNA]</scope>
    <source>
        <strain evidence="1 2">DSM 105453</strain>
    </source>
</reference>
<dbReference type="Proteomes" id="UP000823485">
    <property type="component" value="Unassembled WGS sequence"/>
</dbReference>
<organism evidence="1 2">
    <name type="scientific">Siminovitchia thermophila</name>
    <dbReference type="NCBI Taxonomy" id="1245522"/>
    <lineage>
        <taxon>Bacteria</taxon>
        <taxon>Bacillati</taxon>
        <taxon>Bacillota</taxon>
        <taxon>Bacilli</taxon>
        <taxon>Bacillales</taxon>
        <taxon>Bacillaceae</taxon>
        <taxon>Siminovitchia</taxon>
    </lineage>
</organism>
<keyword evidence="2" id="KW-1185">Reference proteome</keyword>
<protein>
    <submittedName>
        <fullName evidence="1">Uncharacterized protein</fullName>
    </submittedName>
</protein>
<gene>
    <name evidence="1" type="ORF">JOC94_004115</name>
</gene>
<dbReference type="EMBL" id="JAFBFH010000038">
    <property type="protein sequence ID" value="MBM7717091.1"/>
    <property type="molecule type" value="Genomic_DNA"/>
</dbReference>
<evidence type="ECO:0000313" key="2">
    <source>
        <dbReference type="Proteomes" id="UP000823485"/>
    </source>
</evidence>
<name>A0ABS2RES3_9BACI</name>
<accession>A0ABS2RES3</accession>
<comment type="caution">
    <text evidence="1">The sequence shown here is derived from an EMBL/GenBank/DDBJ whole genome shotgun (WGS) entry which is preliminary data.</text>
</comment>
<evidence type="ECO:0000313" key="1">
    <source>
        <dbReference type="EMBL" id="MBM7717091.1"/>
    </source>
</evidence>
<sequence length="68" mass="7595">MLFSFNKCQSNETLIESNLKQHDLKLAPSLKENDWKQKIVVGSQGTSVAAGEKKAGDSLRGFLEEKRD</sequence>
<proteinExistence type="predicted"/>
<dbReference type="RefSeq" id="WP_077109509.1">
    <property type="nucleotide sequence ID" value="NZ_JAFBFH010000038.1"/>
</dbReference>